<organism evidence="2 3">
    <name type="scientific">Bosea vaviloviae</name>
    <dbReference type="NCBI Taxonomy" id="1526658"/>
    <lineage>
        <taxon>Bacteria</taxon>
        <taxon>Pseudomonadati</taxon>
        <taxon>Pseudomonadota</taxon>
        <taxon>Alphaproteobacteria</taxon>
        <taxon>Hyphomicrobiales</taxon>
        <taxon>Boseaceae</taxon>
        <taxon>Bosea</taxon>
    </lineage>
</organism>
<feature type="domain" description="AB hydrolase-1" evidence="1">
    <location>
        <begin position="90"/>
        <end position="290"/>
    </location>
</feature>
<dbReference type="Pfam" id="PF12697">
    <property type="entry name" value="Abhydrolase_6"/>
    <property type="match status" value="1"/>
</dbReference>
<protein>
    <recommendedName>
        <fullName evidence="1">AB hydrolase-1 domain-containing protein</fullName>
    </recommendedName>
</protein>
<evidence type="ECO:0000313" key="2">
    <source>
        <dbReference type="EMBL" id="AOO79369.1"/>
    </source>
</evidence>
<dbReference type="SUPFAM" id="SSF53474">
    <property type="entry name" value="alpha/beta-Hydrolases"/>
    <property type="match status" value="1"/>
</dbReference>
<dbReference type="PANTHER" id="PTHR43689:SF8">
    <property type="entry name" value="ALPHA_BETA-HYDROLASES SUPERFAMILY PROTEIN"/>
    <property type="match status" value="1"/>
</dbReference>
<sequence length="297" mass="30568">MADIALRLLRPLIRVSSFLAPKTSGRLAFKAFCTPPRRPQGNANRKGAVKPATTRLQASEAVSIPFPCGSVAAYVFDPPGADPVEQRPTVILVHGWTGAAVFMTAFVAPLLAAGFRVVAYDLPAHGASTGSELNIPLGVASLAAVARAFAPVHAIVTHSFGGAIALAALAGTVPGQPVVEAKRLAMIAAPSSMTLVTRRFGATIGLGARGQAALERRIHIVAGAPVTAFEGAGQLASVGLPALIVHCRDDKELGFHHAEALATAGPFARLVPMSGLGHRRILQAKPVVEAVTGFVTA</sequence>
<dbReference type="Gene3D" id="3.40.50.1820">
    <property type="entry name" value="alpha/beta hydrolase"/>
    <property type="match status" value="1"/>
</dbReference>
<reference evidence="2 3" key="1">
    <citation type="journal article" date="2015" name="Antonie Van Leeuwenhoek">
        <title>Bosea vaviloviae sp. nov., a new species of slow-growing rhizobia isolated from nodules of the relict species Vavilovia formosa (Stev.) Fed.</title>
        <authorList>
            <person name="Safronova V.I."/>
            <person name="Kuznetsova I.G."/>
            <person name="Sazanova A.L."/>
            <person name="Kimeklis A.K."/>
            <person name="Belimov A.A."/>
            <person name="Andronov E.E."/>
            <person name="Pinaev A.G."/>
            <person name="Chizhevskaya E.P."/>
            <person name="Pukhaev A.R."/>
            <person name="Popov K.P."/>
            <person name="Willems A."/>
            <person name="Tikhonovich I.A."/>
        </authorList>
    </citation>
    <scope>NUCLEOTIDE SEQUENCE [LARGE SCALE GENOMIC DNA]</scope>
    <source>
        <strain evidence="2 3">Vaf18</strain>
    </source>
</reference>
<name>A0A1D7TW61_9HYPH</name>
<dbReference type="InterPro" id="IPR000073">
    <property type="entry name" value="AB_hydrolase_1"/>
</dbReference>
<gene>
    <name evidence="2" type="ORF">BHK69_01610</name>
</gene>
<keyword evidence="3" id="KW-1185">Reference proteome</keyword>
<dbReference type="InterPro" id="IPR029058">
    <property type="entry name" value="AB_hydrolase_fold"/>
</dbReference>
<accession>A0A1D7TW61</accession>
<dbReference type="Proteomes" id="UP000094969">
    <property type="component" value="Chromosome"/>
</dbReference>
<dbReference type="RefSeq" id="WP_069688592.1">
    <property type="nucleotide sequence ID" value="NZ_CP017147.1"/>
</dbReference>
<dbReference type="EMBL" id="CP017147">
    <property type="protein sequence ID" value="AOO79369.1"/>
    <property type="molecule type" value="Genomic_DNA"/>
</dbReference>
<dbReference type="STRING" id="1526658.BHK69_01610"/>
<dbReference type="OrthoDB" id="9815441at2"/>
<evidence type="ECO:0000259" key="1">
    <source>
        <dbReference type="Pfam" id="PF12697"/>
    </source>
</evidence>
<dbReference type="AlphaFoldDB" id="A0A1D7TW61"/>
<proteinExistence type="predicted"/>
<dbReference type="PANTHER" id="PTHR43689">
    <property type="entry name" value="HYDROLASE"/>
    <property type="match status" value="1"/>
</dbReference>
<dbReference type="PRINTS" id="PR00111">
    <property type="entry name" value="ABHYDROLASE"/>
</dbReference>
<evidence type="ECO:0000313" key="3">
    <source>
        <dbReference type="Proteomes" id="UP000094969"/>
    </source>
</evidence>
<dbReference type="KEGG" id="bvv:BHK69_01610"/>